<dbReference type="InterPro" id="IPR002155">
    <property type="entry name" value="Thiolase"/>
</dbReference>
<evidence type="ECO:0000256" key="13">
    <source>
        <dbReference type="RuleBase" id="RU003557"/>
    </source>
</evidence>
<comment type="pathway">
    <text evidence="2">Lipid metabolism.</text>
</comment>
<proteinExistence type="inferred from homology"/>
<protein>
    <recommendedName>
        <fullName evidence="5">acetyl-CoA C-acetyltransferase</fullName>
        <ecNumber evidence="5">2.3.1.9</ecNumber>
    </recommendedName>
</protein>
<keyword evidence="6 13" id="KW-0808">Transferase</keyword>
<dbReference type="GO" id="GO:0003985">
    <property type="term" value="F:acetyl-CoA C-acetyltransferase activity"/>
    <property type="evidence" value="ECO:0007669"/>
    <property type="project" value="UniProtKB-EC"/>
</dbReference>
<dbReference type="InterPro" id="IPR020615">
    <property type="entry name" value="Thiolase_acyl_enz_int_AS"/>
</dbReference>
<dbReference type="Gene3D" id="3.40.47.10">
    <property type="match status" value="3"/>
</dbReference>
<evidence type="ECO:0000256" key="9">
    <source>
        <dbReference type="ARBA" id="ARBA00022958"/>
    </source>
</evidence>
<dbReference type="Pfam" id="PF00108">
    <property type="entry name" value="Thiolase_N"/>
    <property type="match status" value="1"/>
</dbReference>
<evidence type="ECO:0000256" key="2">
    <source>
        <dbReference type="ARBA" id="ARBA00005189"/>
    </source>
</evidence>
<feature type="active site" description="Acyl-thioester intermediate" evidence="12">
    <location>
        <position position="90"/>
    </location>
</feature>
<dbReference type="GO" id="GO:0006635">
    <property type="term" value="P:fatty acid beta-oxidation"/>
    <property type="evidence" value="ECO:0007669"/>
    <property type="project" value="TreeGrafter"/>
</dbReference>
<comment type="similarity">
    <text evidence="3 13">Belongs to the thiolase-like superfamily. Thiolase family.</text>
</comment>
<evidence type="ECO:0000256" key="10">
    <source>
        <dbReference type="ARBA" id="ARBA00023128"/>
    </source>
</evidence>
<evidence type="ECO:0000259" key="15">
    <source>
        <dbReference type="Pfam" id="PF02803"/>
    </source>
</evidence>
<dbReference type="InterPro" id="IPR020616">
    <property type="entry name" value="Thiolase_N"/>
</dbReference>
<feature type="active site" description="Proton acceptor" evidence="12">
    <location>
        <position position="315"/>
    </location>
</feature>
<evidence type="ECO:0000256" key="11">
    <source>
        <dbReference type="ARBA" id="ARBA00023315"/>
    </source>
</evidence>
<comment type="caution">
    <text evidence="16">The sequence shown here is derived from an EMBL/GenBank/DDBJ whole genome shotgun (WGS) entry which is preliminary data.</text>
</comment>
<evidence type="ECO:0000256" key="7">
    <source>
        <dbReference type="ARBA" id="ARBA00022723"/>
    </source>
</evidence>
<evidence type="ECO:0000256" key="6">
    <source>
        <dbReference type="ARBA" id="ARBA00022679"/>
    </source>
</evidence>
<name>A0AAV2A166_9ARAC</name>
<evidence type="ECO:0000256" key="5">
    <source>
        <dbReference type="ARBA" id="ARBA00012705"/>
    </source>
</evidence>
<dbReference type="InterPro" id="IPR016039">
    <property type="entry name" value="Thiolase-like"/>
</dbReference>
<feature type="active site" description="Proton acceptor" evidence="12">
    <location>
        <position position="343"/>
    </location>
</feature>
<evidence type="ECO:0000313" key="16">
    <source>
        <dbReference type="EMBL" id="CAL1277703.1"/>
    </source>
</evidence>
<comment type="subunit">
    <text evidence="4">Homotetramer.</text>
</comment>
<reference evidence="16 17" key="1">
    <citation type="submission" date="2024-04" db="EMBL/GenBank/DDBJ databases">
        <authorList>
            <person name="Rising A."/>
            <person name="Reimegard J."/>
            <person name="Sonavane S."/>
            <person name="Akerstrom W."/>
            <person name="Nylinder S."/>
            <person name="Hedman E."/>
            <person name="Kallberg Y."/>
        </authorList>
    </citation>
    <scope>NUCLEOTIDE SEQUENCE [LARGE SCALE GENOMIC DNA]</scope>
</reference>
<dbReference type="PROSITE" id="PS00098">
    <property type="entry name" value="THIOLASE_1"/>
    <property type="match status" value="1"/>
</dbReference>
<evidence type="ECO:0000313" key="17">
    <source>
        <dbReference type="Proteomes" id="UP001497382"/>
    </source>
</evidence>
<keyword evidence="10" id="KW-0496">Mitochondrion</keyword>
<feature type="domain" description="Thiolase C-terminal" evidence="15">
    <location>
        <begin position="237"/>
        <end position="356"/>
    </location>
</feature>
<feature type="domain" description="Thiolase N-terminal" evidence="14">
    <location>
        <begin position="6"/>
        <end position="158"/>
    </location>
</feature>
<dbReference type="AlphaFoldDB" id="A0AAV2A166"/>
<keyword evidence="8" id="KW-0809">Transit peptide</keyword>
<dbReference type="Proteomes" id="UP001497382">
    <property type="component" value="Unassembled WGS sequence"/>
</dbReference>
<comment type="subcellular location">
    <subcellularLocation>
        <location evidence="1">Mitochondrion</location>
    </subcellularLocation>
</comment>
<dbReference type="PROSITE" id="PS00099">
    <property type="entry name" value="THIOLASE_3"/>
    <property type="match status" value="1"/>
</dbReference>
<dbReference type="PANTHER" id="PTHR18919">
    <property type="entry name" value="ACETYL-COA C-ACYLTRANSFERASE"/>
    <property type="match status" value="1"/>
</dbReference>
<dbReference type="Pfam" id="PF02803">
    <property type="entry name" value="Thiolase_C"/>
    <property type="match status" value="1"/>
</dbReference>
<keyword evidence="7" id="KW-0479">Metal-binding</keyword>
<evidence type="ECO:0000259" key="14">
    <source>
        <dbReference type="Pfam" id="PF00108"/>
    </source>
</evidence>
<evidence type="ECO:0000256" key="4">
    <source>
        <dbReference type="ARBA" id="ARBA00011881"/>
    </source>
</evidence>
<dbReference type="GO" id="GO:0005739">
    <property type="term" value="C:mitochondrion"/>
    <property type="evidence" value="ECO:0007669"/>
    <property type="project" value="UniProtKB-SubCell"/>
</dbReference>
<dbReference type="EMBL" id="CAXIEN010000104">
    <property type="protein sequence ID" value="CAL1277703.1"/>
    <property type="molecule type" value="Genomic_DNA"/>
</dbReference>
<evidence type="ECO:0000256" key="12">
    <source>
        <dbReference type="PIRSR" id="PIRSR000429-1"/>
    </source>
</evidence>
<keyword evidence="9" id="KW-0630">Potassium</keyword>
<evidence type="ECO:0000256" key="1">
    <source>
        <dbReference type="ARBA" id="ARBA00004173"/>
    </source>
</evidence>
<gene>
    <name evidence="16" type="ORF">LARSCL_LOCUS9362</name>
</gene>
<dbReference type="InterPro" id="IPR020617">
    <property type="entry name" value="Thiolase_C"/>
</dbReference>
<dbReference type="CDD" id="cd00751">
    <property type="entry name" value="thiolase"/>
    <property type="match status" value="1"/>
</dbReference>
<evidence type="ECO:0000256" key="8">
    <source>
        <dbReference type="ARBA" id="ARBA00022946"/>
    </source>
</evidence>
<sequence length="357" mass="36662">MANNEVVIISTARTPIGSFQGALSSVTAAQLGSTAIQGAIERAGIEKDAVQEVIMGCALQAGVGQAPAKQACLGAGLSMSTPCTTVNKVCASGLKSIIFGCQSLMLGQQDIIVAGGMESMSNAPFYMQRGNTPYGGIELKDGIVIDGLTDAHGNGHMAGLLEKEIVPVIIPGKRGKPDIIVNSDEEYKRVDFDKIPTLRPAFSKDGTITAANASSLADGAAACVLTTKSVAESLGVKPLARVLAFADAAVDPQDFPIAPAYAIPKVLNKANVNKNDIALWEINEAFSVVTLANIKMLNLDPANVNIRGGAVSMGHPLGMSAARIVGRLIECLSSGQKGIASACNGGGGASAILLEKF</sequence>
<dbReference type="GO" id="GO:0046872">
    <property type="term" value="F:metal ion binding"/>
    <property type="evidence" value="ECO:0007669"/>
    <property type="project" value="UniProtKB-KW"/>
</dbReference>
<dbReference type="SUPFAM" id="SSF53901">
    <property type="entry name" value="Thiolase-like"/>
    <property type="match status" value="2"/>
</dbReference>
<accession>A0AAV2A166</accession>
<dbReference type="EC" id="2.3.1.9" evidence="5"/>
<keyword evidence="11 13" id="KW-0012">Acyltransferase</keyword>
<dbReference type="PANTHER" id="PTHR18919:SF156">
    <property type="entry name" value="ACETYL-COA ACETYLTRANSFERASE, MITOCHONDRIAL"/>
    <property type="match status" value="1"/>
</dbReference>
<dbReference type="PIRSF" id="PIRSF000429">
    <property type="entry name" value="Ac-CoA_Ac_transf"/>
    <property type="match status" value="1"/>
</dbReference>
<organism evidence="16 17">
    <name type="scientific">Larinioides sclopetarius</name>
    <dbReference type="NCBI Taxonomy" id="280406"/>
    <lineage>
        <taxon>Eukaryota</taxon>
        <taxon>Metazoa</taxon>
        <taxon>Ecdysozoa</taxon>
        <taxon>Arthropoda</taxon>
        <taxon>Chelicerata</taxon>
        <taxon>Arachnida</taxon>
        <taxon>Araneae</taxon>
        <taxon>Araneomorphae</taxon>
        <taxon>Entelegynae</taxon>
        <taxon>Araneoidea</taxon>
        <taxon>Araneidae</taxon>
        <taxon>Larinioides</taxon>
    </lineage>
</organism>
<dbReference type="InterPro" id="IPR020610">
    <property type="entry name" value="Thiolase_AS"/>
</dbReference>
<evidence type="ECO:0000256" key="3">
    <source>
        <dbReference type="ARBA" id="ARBA00010982"/>
    </source>
</evidence>
<keyword evidence="17" id="KW-1185">Reference proteome</keyword>